<dbReference type="RefSeq" id="WP_379936368.1">
    <property type="nucleotide sequence ID" value="NZ_JBHTHY010000024.1"/>
</dbReference>
<accession>A0ABW3B8B9</accession>
<evidence type="ECO:0000313" key="2">
    <source>
        <dbReference type="Proteomes" id="UP001597012"/>
    </source>
</evidence>
<evidence type="ECO:0000313" key="1">
    <source>
        <dbReference type="EMBL" id="MFD0799395.1"/>
    </source>
</evidence>
<keyword evidence="2" id="KW-1185">Reference proteome</keyword>
<gene>
    <name evidence="1" type="ORF">ACFQZJ_18125</name>
</gene>
<dbReference type="Proteomes" id="UP001597012">
    <property type="component" value="Unassembled WGS sequence"/>
</dbReference>
<dbReference type="EMBL" id="JBHTHY010000024">
    <property type="protein sequence ID" value="MFD0799395.1"/>
    <property type="molecule type" value="Genomic_DNA"/>
</dbReference>
<comment type="caution">
    <text evidence="1">The sequence shown here is derived from an EMBL/GenBank/DDBJ whole genome shotgun (WGS) entry which is preliminary data.</text>
</comment>
<name>A0ABW3B8B9_9FLAO</name>
<organism evidence="1 2">
    <name type="scientific">Maribacter chungangensis</name>
    <dbReference type="NCBI Taxonomy" id="1069117"/>
    <lineage>
        <taxon>Bacteria</taxon>
        <taxon>Pseudomonadati</taxon>
        <taxon>Bacteroidota</taxon>
        <taxon>Flavobacteriia</taxon>
        <taxon>Flavobacteriales</taxon>
        <taxon>Flavobacteriaceae</taxon>
        <taxon>Maribacter</taxon>
    </lineage>
</organism>
<sequence>MTNKNPFKNQEFDDKINTVKNVIKNYLEENKFELKELSYDELIQWHDFSLKGPKIIYPSEKCPDEIKHIVQEFINKEFNNVE</sequence>
<protein>
    <submittedName>
        <fullName evidence="1">Uncharacterized protein</fullName>
    </submittedName>
</protein>
<reference evidence="2" key="1">
    <citation type="journal article" date="2019" name="Int. J. Syst. Evol. Microbiol.">
        <title>The Global Catalogue of Microorganisms (GCM) 10K type strain sequencing project: providing services to taxonomists for standard genome sequencing and annotation.</title>
        <authorList>
            <consortium name="The Broad Institute Genomics Platform"/>
            <consortium name="The Broad Institute Genome Sequencing Center for Infectious Disease"/>
            <person name="Wu L."/>
            <person name="Ma J."/>
        </authorList>
    </citation>
    <scope>NUCLEOTIDE SEQUENCE [LARGE SCALE GENOMIC DNA]</scope>
    <source>
        <strain evidence="2">CCUG 61948</strain>
    </source>
</reference>
<proteinExistence type="predicted"/>